<evidence type="ECO:0000313" key="1">
    <source>
        <dbReference type="EMBL" id="KAK4349737.1"/>
    </source>
</evidence>
<proteinExistence type="predicted"/>
<reference evidence="1" key="1">
    <citation type="submission" date="2023-12" db="EMBL/GenBank/DDBJ databases">
        <title>Genome assembly of Anisodus tanguticus.</title>
        <authorList>
            <person name="Wang Y.-J."/>
        </authorList>
    </citation>
    <scope>NUCLEOTIDE SEQUENCE</scope>
    <source>
        <strain evidence="1">KB-2021</strain>
        <tissue evidence="1">Leaf</tissue>
    </source>
</reference>
<dbReference type="AlphaFoldDB" id="A0AAE1RF93"/>
<sequence>MCQAKVSTRTICLVGLLDLQHKITQVCTECKSPAHNKNVKKSPADMRKTDCR</sequence>
<evidence type="ECO:0000313" key="2">
    <source>
        <dbReference type="Proteomes" id="UP001291623"/>
    </source>
</evidence>
<protein>
    <submittedName>
        <fullName evidence="1">Uncharacterized protein</fullName>
    </submittedName>
</protein>
<gene>
    <name evidence="1" type="ORF">RND71_029050</name>
</gene>
<accession>A0AAE1RF93</accession>
<dbReference type="EMBL" id="JAVYJV010000016">
    <property type="protein sequence ID" value="KAK4349737.1"/>
    <property type="molecule type" value="Genomic_DNA"/>
</dbReference>
<keyword evidence="2" id="KW-1185">Reference proteome</keyword>
<organism evidence="1 2">
    <name type="scientific">Anisodus tanguticus</name>
    <dbReference type="NCBI Taxonomy" id="243964"/>
    <lineage>
        <taxon>Eukaryota</taxon>
        <taxon>Viridiplantae</taxon>
        <taxon>Streptophyta</taxon>
        <taxon>Embryophyta</taxon>
        <taxon>Tracheophyta</taxon>
        <taxon>Spermatophyta</taxon>
        <taxon>Magnoliopsida</taxon>
        <taxon>eudicotyledons</taxon>
        <taxon>Gunneridae</taxon>
        <taxon>Pentapetalae</taxon>
        <taxon>asterids</taxon>
        <taxon>lamiids</taxon>
        <taxon>Solanales</taxon>
        <taxon>Solanaceae</taxon>
        <taxon>Solanoideae</taxon>
        <taxon>Hyoscyameae</taxon>
        <taxon>Anisodus</taxon>
    </lineage>
</organism>
<comment type="caution">
    <text evidence="1">The sequence shown here is derived from an EMBL/GenBank/DDBJ whole genome shotgun (WGS) entry which is preliminary data.</text>
</comment>
<dbReference type="Proteomes" id="UP001291623">
    <property type="component" value="Unassembled WGS sequence"/>
</dbReference>
<name>A0AAE1RF93_9SOLA</name>